<keyword evidence="8" id="KW-1185">Reference proteome</keyword>
<evidence type="ECO:0000313" key="7">
    <source>
        <dbReference type="EMBL" id="PXX81916.1"/>
    </source>
</evidence>
<dbReference type="EC" id="3.1.11.6" evidence="6"/>
<dbReference type="Proteomes" id="UP000247555">
    <property type="component" value="Unassembled WGS sequence"/>
</dbReference>
<evidence type="ECO:0000256" key="6">
    <source>
        <dbReference type="HAMAP-Rule" id="MF_00337"/>
    </source>
</evidence>
<name>A0A318L1T6_9NEIS</name>
<dbReference type="AlphaFoldDB" id="A0A318L1T6"/>
<sequence length="78" mass="8441">MAHTAPAPASFEEAVSRLETLIRDMESGQLPLEASLAAYQQGSELIRFCQARLAQAEQQLSVLENGELKPLTLEGADV</sequence>
<dbReference type="GO" id="GO:0009318">
    <property type="term" value="C:exodeoxyribonuclease VII complex"/>
    <property type="evidence" value="ECO:0007669"/>
    <property type="project" value="UniProtKB-UniRule"/>
</dbReference>
<dbReference type="OrthoDB" id="287668at2"/>
<dbReference type="InterPro" id="IPR037004">
    <property type="entry name" value="Exonuc_VII_ssu_sf"/>
</dbReference>
<dbReference type="PANTHER" id="PTHR34137">
    <property type="entry name" value="EXODEOXYRIBONUCLEASE 7 SMALL SUBUNIT"/>
    <property type="match status" value="1"/>
</dbReference>
<evidence type="ECO:0000256" key="1">
    <source>
        <dbReference type="ARBA" id="ARBA00009998"/>
    </source>
</evidence>
<organism evidence="7 8">
    <name type="scientific">Rivihabitans pingtungensis</name>
    <dbReference type="NCBI Taxonomy" id="1054498"/>
    <lineage>
        <taxon>Bacteria</taxon>
        <taxon>Pseudomonadati</taxon>
        <taxon>Pseudomonadota</taxon>
        <taxon>Betaproteobacteria</taxon>
        <taxon>Neisseriales</taxon>
        <taxon>Aquaspirillaceae</taxon>
        <taxon>Rivihabitans</taxon>
    </lineage>
</organism>
<evidence type="ECO:0000313" key="8">
    <source>
        <dbReference type="Proteomes" id="UP000247555"/>
    </source>
</evidence>
<comment type="subcellular location">
    <subcellularLocation>
        <location evidence="6">Cytoplasm</location>
    </subcellularLocation>
</comment>
<dbReference type="GO" id="GO:0006308">
    <property type="term" value="P:DNA catabolic process"/>
    <property type="evidence" value="ECO:0007669"/>
    <property type="project" value="UniProtKB-UniRule"/>
</dbReference>
<dbReference type="NCBIfam" id="TIGR01280">
    <property type="entry name" value="xseB"/>
    <property type="match status" value="1"/>
</dbReference>
<protein>
    <recommendedName>
        <fullName evidence="6">Exodeoxyribonuclease 7 small subunit</fullName>
        <ecNumber evidence="6">3.1.11.6</ecNumber>
    </recommendedName>
    <alternativeName>
        <fullName evidence="6">Exodeoxyribonuclease VII small subunit</fullName>
        <shortName evidence="6">Exonuclease VII small subunit</shortName>
    </alternativeName>
</protein>
<keyword evidence="2 6" id="KW-0963">Cytoplasm</keyword>
<dbReference type="PANTHER" id="PTHR34137:SF1">
    <property type="entry name" value="EXODEOXYRIBONUCLEASE 7 SMALL SUBUNIT"/>
    <property type="match status" value="1"/>
</dbReference>
<evidence type="ECO:0000256" key="5">
    <source>
        <dbReference type="ARBA" id="ARBA00022839"/>
    </source>
</evidence>
<keyword evidence="3 6" id="KW-0540">Nuclease</keyword>
<proteinExistence type="inferred from homology"/>
<gene>
    <name evidence="6" type="primary">xseB</name>
    <name evidence="7" type="ORF">DFR34_101145</name>
</gene>
<reference evidence="7 8" key="1">
    <citation type="submission" date="2018-05" db="EMBL/GenBank/DDBJ databases">
        <title>Genomic Encyclopedia of Type Strains, Phase IV (KMG-IV): sequencing the most valuable type-strain genomes for metagenomic binning, comparative biology and taxonomic classification.</title>
        <authorList>
            <person name="Goeker M."/>
        </authorList>
    </citation>
    <scope>NUCLEOTIDE SEQUENCE [LARGE SCALE GENOMIC DNA]</scope>
    <source>
        <strain evidence="7 8">DSM 29661</strain>
    </source>
</reference>
<dbReference type="Pfam" id="PF02609">
    <property type="entry name" value="Exonuc_VII_S"/>
    <property type="match status" value="1"/>
</dbReference>
<accession>A0A318L1T6</accession>
<comment type="function">
    <text evidence="6">Bidirectionally degrades single-stranded DNA into large acid-insoluble oligonucleotides, which are then degraded further into small acid-soluble oligonucleotides.</text>
</comment>
<dbReference type="GO" id="GO:0008855">
    <property type="term" value="F:exodeoxyribonuclease VII activity"/>
    <property type="evidence" value="ECO:0007669"/>
    <property type="project" value="UniProtKB-UniRule"/>
</dbReference>
<dbReference type="NCBIfam" id="NF002141">
    <property type="entry name" value="PRK00977.1-5"/>
    <property type="match status" value="1"/>
</dbReference>
<comment type="caution">
    <text evidence="7">The sequence shown here is derived from an EMBL/GenBank/DDBJ whole genome shotgun (WGS) entry which is preliminary data.</text>
</comment>
<dbReference type="GO" id="GO:0005829">
    <property type="term" value="C:cytosol"/>
    <property type="evidence" value="ECO:0007669"/>
    <property type="project" value="TreeGrafter"/>
</dbReference>
<evidence type="ECO:0000256" key="4">
    <source>
        <dbReference type="ARBA" id="ARBA00022801"/>
    </source>
</evidence>
<dbReference type="PIRSF" id="PIRSF006488">
    <property type="entry name" value="Exonuc_VII_S"/>
    <property type="match status" value="1"/>
</dbReference>
<comment type="similarity">
    <text evidence="1 6">Belongs to the XseB family.</text>
</comment>
<dbReference type="SUPFAM" id="SSF116842">
    <property type="entry name" value="XseB-like"/>
    <property type="match status" value="1"/>
</dbReference>
<evidence type="ECO:0000256" key="3">
    <source>
        <dbReference type="ARBA" id="ARBA00022722"/>
    </source>
</evidence>
<dbReference type="HAMAP" id="MF_00337">
    <property type="entry name" value="Exonuc_7_S"/>
    <property type="match status" value="1"/>
</dbReference>
<comment type="subunit">
    <text evidence="6">Heterooligomer composed of large and small subunits.</text>
</comment>
<dbReference type="EMBL" id="QJKI01000001">
    <property type="protein sequence ID" value="PXX81916.1"/>
    <property type="molecule type" value="Genomic_DNA"/>
</dbReference>
<dbReference type="Gene3D" id="1.10.287.1040">
    <property type="entry name" value="Exonuclease VII, small subunit"/>
    <property type="match status" value="1"/>
</dbReference>
<dbReference type="InterPro" id="IPR003761">
    <property type="entry name" value="Exonuc_VII_S"/>
</dbReference>
<evidence type="ECO:0000256" key="2">
    <source>
        <dbReference type="ARBA" id="ARBA00022490"/>
    </source>
</evidence>
<dbReference type="RefSeq" id="WP_110389233.1">
    <property type="nucleotide sequence ID" value="NZ_CALCOA010000015.1"/>
</dbReference>
<keyword evidence="4 6" id="KW-0378">Hydrolase</keyword>
<keyword evidence="5 6" id="KW-0269">Exonuclease</keyword>
<comment type="catalytic activity">
    <reaction evidence="6">
        <text>Exonucleolytic cleavage in either 5'- to 3'- or 3'- to 5'-direction to yield nucleoside 5'-phosphates.</text>
        <dbReference type="EC" id="3.1.11.6"/>
    </reaction>
</comment>